<keyword evidence="2" id="KW-0238">DNA-binding</keyword>
<dbReference type="PRINTS" id="PR00032">
    <property type="entry name" value="HTHARAC"/>
</dbReference>
<dbReference type="Pfam" id="PF12833">
    <property type="entry name" value="HTH_18"/>
    <property type="match status" value="1"/>
</dbReference>
<dbReference type="InterPro" id="IPR003313">
    <property type="entry name" value="AraC-bd"/>
</dbReference>
<dbReference type="SUPFAM" id="SSF51215">
    <property type="entry name" value="Regulatory protein AraC"/>
    <property type="match status" value="1"/>
</dbReference>
<keyword evidence="6" id="KW-1185">Reference proteome</keyword>
<keyword evidence="1" id="KW-0805">Transcription regulation</keyword>
<feature type="domain" description="HTH araC/xylS-type" evidence="4">
    <location>
        <begin position="178"/>
        <end position="276"/>
    </location>
</feature>
<dbReference type="InterPro" id="IPR037923">
    <property type="entry name" value="HTH-like"/>
</dbReference>
<dbReference type="InterPro" id="IPR018062">
    <property type="entry name" value="HTH_AraC-typ_CS"/>
</dbReference>
<evidence type="ECO:0000256" key="3">
    <source>
        <dbReference type="ARBA" id="ARBA00023163"/>
    </source>
</evidence>
<sequence length="293" mass="34832">MINISGHLREERKITGYYNQDVPLIVNCCGKQVFQTQDYFCNRKNGRLDYQIIYIHRGSGHFYLNNEWITLSAGNIVLYRPGIPQYYSYYAKEKPEIYWIHFTGNECENILKQYDIKNCYIGERLYLKLLFQDIITELQLKKISYEDIVLHNFYILLCFIHRSFYSISRPLDNDFSFDRLLLELNSKYANKWSVASMADYCKLSQSSFSHMFKDRMGMSPMHYLNYQRIEKAKDFLLSNSMTISNISRLVGFDDPLYFSRVFKKYTGASPQAYYQNLVNTNTPDWFLNNTTPQ</sequence>
<dbReference type="SUPFAM" id="SSF46689">
    <property type="entry name" value="Homeodomain-like"/>
    <property type="match status" value="2"/>
</dbReference>
<dbReference type="PANTHER" id="PTHR43280">
    <property type="entry name" value="ARAC-FAMILY TRANSCRIPTIONAL REGULATOR"/>
    <property type="match status" value="1"/>
</dbReference>
<evidence type="ECO:0000256" key="1">
    <source>
        <dbReference type="ARBA" id="ARBA00023015"/>
    </source>
</evidence>
<dbReference type="PANTHER" id="PTHR43280:SF28">
    <property type="entry name" value="HTH-TYPE TRANSCRIPTIONAL ACTIVATOR RHAS"/>
    <property type="match status" value="1"/>
</dbReference>
<evidence type="ECO:0000259" key="4">
    <source>
        <dbReference type="PROSITE" id="PS01124"/>
    </source>
</evidence>
<dbReference type="Proteomes" id="UP000515981">
    <property type="component" value="Chromosome"/>
</dbReference>
<dbReference type="EMBL" id="CP060633">
    <property type="protein sequence ID" value="QNM02307.1"/>
    <property type="molecule type" value="Genomic_DNA"/>
</dbReference>
<dbReference type="GO" id="GO:0003700">
    <property type="term" value="F:DNA-binding transcription factor activity"/>
    <property type="evidence" value="ECO:0007669"/>
    <property type="project" value="InterPro"/>
</dbReference>
<dbReference type="InterPro" id="IPR009057">
    <property type="entry name" value="Homeodomain-like_sf"/>
</dbReference>
<evidence type="ECO:0000256" key="2">
    <source>
        <dbReference type="ARBA" id="ARBA00023125"/>
    </source>
</evidence>
<dbReference type="KEGG" id="ssun:H9Q77_14790"/>
<dbReference type="Gene3D" id="2.60.120.280">
    <property type="entry name" value="Regulatory protein AraC"/>
    <property type="match status" value="1"/>
</dbReference>
<dbReference type="RefSeq" id="WP_022152706.1">
    <property type="nucleotide sequence ID" value="NZ_CP060633.1"/>
</dbReference>
<reference evidence="5 6" key="1">
    <citation type="submission" date="2020-08" db="EMBL/GenBank/DDBJ databases">
        <authorList>
            <person name="Liu C."/>
            <person name="Sun Q."/>
        </authorList>
    </citation>
    <scope>NUCLEOTIDE SEQUENCE [LARGE SCALE GENOMIC DNA]</scope>
    <source>
        <strain evidence="5 6">NSJ-8</strain>
    </source>
</reference>
<dbReference type="AlphaFoldDB" id="A0A7G9FUS5"/>
<dbReference type="InterPro" id="IPR018060">
    <property type="entry name" value="HTH_AraC"/>
</dbReference>
<dbReference type="SMART" id="SM00342">
    <property type="entry name" value="HTH_ARAC"/>
    <property type="match status" value="1"/>
</dbReference>
<dbReference type="Gene3D" id="1.10.10.60">
    <property type="entry name" value="Homeodomain-like"/>
    <property type="match status" value="2"/>
</dbReference>
<dbReference type="InterPro" id="IPR020449">
    <property type="entry name" value="Tscrpt_reg_AraC-type_HTH"/>
</dbReference>
<evidence type="ECO:0000313" key="6">
    <source>
        <dbReference type="Proteomes" id="UP000515981"/>
    </source>
</evidence>
<accession>A0A7G9FUS5</accession>
<dbReference type="GO" id="GO:0043565">
    <property type="term" value="F:sequence-specific DNA binding"/>
    <property type="evidence" value="ECO:0007669"/>
    <property type="project" value="InterPro"/>
</dbReference>
<name>A0A7G9FUS5_9FIRM</name>
<dbReference type="PROSITE" id="PS00041">
    <property type="entry name" value="HTH_ARAC_FAMILY_1"/>
    <property type="match status" value="1"/>
</dbReference>
<dbReference type="PROSITE" id="PS01124">
    <property type="entry name" value="HTH_ARAC_FAMILY_2"/>
    <property type="match status" value="1"/>
</dbReference>
<dbReference type="Pfam" id="PF02311">
    <property type="entry name" value="AraC_binding"/>
    <property type="match status" value="1"/>
</dbReference>
<proteinExistence type="predicted"/>
<evidence type="ECO:0000313" key="5">
    <source>
        <dbReference type="EMBL" id="QNM02307.1"/>
    </source>
</evidence>
<gene>
    <name evidence="5" type="ORF">H9Q77_14790</name>
</gene>
<organism evidence="5 6">
    <name type="scientific">Simiaoa sunii</name>
    <dbReference type="NCBI Taxonomy" id="2763672"/>
    <lineage>
        <taxon>Bacteria</taxon>
        <taxon>Bacillati</taxon>
        <taxon>Bacillota</taxon>
        <taxon>Clostridia</taxon>
        <taxon>Lachnospirales</taxon>
        <taxon>Lachnospiraceae</taxon>
        <taxon>Simiaoa</taxon>
    </lineage>
</organism>
<protein>
    <submittedName>
        <fullName evidence="5">AraC family transcriptional regulator</fullName>
    </submittedName>
</protein>
<keyword evidence="3" id="KW-0804">Transcription</keyword>